<dbReference type="InterPro" id="IPR014347">
    <property type="entry name" value="Tautomerase/MIF_sf"/>
</dbReference>
<name>A0A179CXG5_BIBTR</name>
<organism evidence="1 2">
    <name type="scientific">Bibersteinia trehalosi Y31</name>
    <dbReference type="NCBI Taxonomy" id="1261658"/>
    <lineage>
        <taxon>Bacteria</taxon>
        <taxon>Pseudomonadati</taxon>
        <taxon>Pseudomonadota</taxon>
        <taxon>Gammaproteobacteria</taxon>
        <taxon>Pasteurellales</taxon>
        <taxon>Pasteurellaceae</taxon>
        <taxon>Bibersteinia</taxon>
    </lineage>
</organism>
<evidence type="ECO:0000313" key="2">
    <source>
        <dbReference type="Proteomes" id="UP000078358"/>
    </source>
</evidence>
<evidence type="ECO:0000313" key="1">
    <source>
        <dbReference type="EMBL" id="OAQ14605.1"/>
    </source>
</evidence>
<dbReference type="Pfam" id="PF14552">
    <property type="entry name" value="Tautomerase_2"/>
    <property type="match status" value="1"/>
</dbReference>
<dbReference type="EMBL" id="JACI01000002">
    <property type="protein sequence ID" value="OAQ14605.1"/>
    <property type="molecule type" value="Genomic_DNA"/>
</dbReference>
<dbReference type="Proteomes" id="UP000078358">
    <property type="component" value="Unassembled WGS sequence"/>
</dbReference>
<sequence length="128" mass="14751">MISVYGLKHTLAPRRALIADIIFSCLEVNLGIPKQRHALRFELLDDENFYLPVNRSDNFLVIEINLMQGRSEQLKKRLIKGLFSALHSKAGIMPMDVEITIKEQPEHCWGFRGMTGNEATDLEYQVHR</sequence>
<accession>A0A179CXG5</accession>
<comment type="caution">
    <text evidence="1">The sequence shown here is derived from an EMBL/GenBank/DDBJ whole genome shotgun (WGS) entry which is preliminary data.</text>
</comment>
<reference evidence="1 2" key="1">
    <citation type="submission" date="2014-01" db="EMBL/GenBank/DDBJ databases">
        <authorList>
            <person name="Zuccon D."/>
        </authorList>
    </citation>
    <scope>NUCLEOTIDE SEQUENCE [LARGE SCALE GENOMIC DNA]</scope>
    <source>
        <strain evidence="1 2">Y31</strain>
    </source>
</reference>
<protein>
    <recommendedName>
        <fullName evidence="3">4-oxalocrotonate tautomerase</fullName>
    </recommendedName>
</protein>
<gene>
    <name evidence="1" type="ORF">F480_09730</name>
</gene>
<dbReference type="PANTHER" id="PTHR38460">
    <property type="entry name" value="TAUTOMERASE YOLI-RELATED"/>
    <property type="match status" value="1"/>
</dbReference>
<evidence type="ECO:0008006" key="3">
    <source>
        <dbReference type="Google" id="ProtNLM"/>
    </source>
</evidence>
<dbReference type="AlphaFoldDB" id="A0A179CXG5"/>
<dbReference type="RefSeq" id="WP_025266911.1">
    <property type="nucleotide sequence ID" value="NZ_JACI01000002.1"/>
</dbReference>
<proteinExistence type="predicted"/>
<dbReference type="Gene3D" id="3.30.429.10">
    <property type="entry name" value="Macrophage Migration Inhibitory Factor"/>
    <property type="match status" value="1"/>
</dbReference>
<dbReference type="InterPro" id="IPR037479">
    <property type="entry name" value="Tauto_MSAD"/>
</dbReference>
<dbReference type="PANTHER" id="PTHR38460:SF1">
    <property type="entry name" value="TAUTOMERASE YOLI-RELATED"/>
    <property type="match status" value="1"/>
</dbReference>
<dbReference type="SUPFAM" id="SSF55331">
    <property type="entry name" value="Tautomerase/MIF"/>
    <property type="match status" value="1"/>
</dbReference>
<dbReference type="PATRIC" id="fig|1261658.3.peg.1945"/>